<organism evidence="2 3">
    <name type="scientific">Pseudomonas frederiksbergensis</name>
    <dbReference type="NCBI Taxonomy" id="104087"/>
    <lineage>
        <taxon>Bacteria</taxon>
        <taxon>Pseudomonadati</taxon>
        <taxon>Pseudomonadota</taxon>
        <taxon>Gammaproteobacteria</taxon>
        <taxon>Pseudomonadales</taxon>
        <taxon>Pseudomonadaceae</taxon>
        <taxon>Pseudomonas</taxon>
    </lineage>
</organism>
<dbReference type="GO" id="GO:0018169">
    <property type="term" value="F:ribosomal S6-glutamic acid ligase activity"/>
    <property type="evidence" value="ECO:0007669"/>
    <property type="project" value="TreeGrafter"/>
</dbReference>
<dbReference type="GO" id="GO:0005737">
    <property type="term" value="C:cytoplasm"/>
    <property type="evidence" value="ECO:0007669"/>
    <property type="project" value="TreeGrafter"/>
</dbReference>
<comment type="caution">
    <text evidence="2">The sequence shown here is derived from an EMBL/GenBank/DDBJ whole genome shotgun (WGS) entry which is preliminary data.</text>
</comment>
<dbReference type="SUPFAM" id="SSF56059">
    <property type="entry name" value="Glutathione synthetase ATP-binding domain-like"/>
    <property type="match status" value="1"/>
</dbReference>
<dbReference type="Proteomes" id="UP000030949">
    <property type="component" value="Unassembled WGS sequence"/>
</dbReference>
<evidence type="ECO:0000313" key="2">
    <source>
        <dbReference type="EMBL" id="KHK66704.1"/>
    </source>
</evidence>
<dbReference type="RefSeq" id="WP_039588816.1">
    <property type="nucleotide sequence ID" value="NZ_JQGJ02000002.1"/>
</dbReference>
<sequence>MLLLVTNRRDITMDYIVAEVRRRNTPYFRGNTELLPQSLCTMDSHPRTAWSITLDGKTIRGDQVTGAYFRRPGAPIVPDEVVDPGERAYIEAEWSSFLKSLYTRLDACWLNAPARIFNAEDKPLQLLMAHEIGFNVPAVIITNDIRSARQITQVDQAIGKPLRQAVLAGERERVIFTKRLDTLDDGQARAMALTPFIVQTEVVKKYDVRVTVVGERLFATAIWSQEHSETEVDWRQGSRPDLRHEKINLPVEIERQCLELVSRLGLRYGAIDLICDRQGKLWFLEINPNGQWAWIENLTGYPIASAIVDNLVGISHG</sequence>
<feature type="domain" description="ATP-grasp fold RimK-type" evidence="1">
    <location>
        <begin position="123"/>
        <end position="310"/>
    </location>
</feature>
<dbReference type="InterPro" id="IPR013651">
    <property type="entry name" value="ATP-grasp_RimK-type"/>
</dbReference>
<name>A0A0B1Z6L3_9PSED</name>
<dbReference type="AlphaFoldDB" id="A0A0B1Z6L3"/>
<reference evidence="3" key="1">
    <citation type="submission" date="2015-03" db="EMBL/GenBank/DDBJ databases">
        <title>Pseudomonas frederiksbergensis hydrocarbon degrader.</title>
        <authorList>
            <person name="Brown L.M."/>
            <person name="Ruiz O.N."/>
            <person name="Mueller S."/>
            <person name="Gunasekera T.S."/>
        </authorList>
    </citation>
    <scope>NUCLEOTIDE SEQUENCE [LARGE SCALE GENOMIC DNA]</scope>
    <source>
        <strain evidence="3">SI8</strain>
    </source>
</reference>
<gene>
    <name evidence="2" type="ORF">JZ00_02355</name>
</gene>
<dbReference type="PANTHER" id="PTHR21621">
    <property type="entry name" value="RIBOSOMAL PROTEIN S6 MODIFICATION PROTEIN"/>
    <property type="match status" value="1"/>
</dbReference>
<accession>A0A0B1Z6L3</accession>
<dbReference type="EMBL" id="JQGJ01000001">
    <property type="protein sequence ID" value="KHK66704.1"/>
    <property type="molecule type" value="Genomic_DNA"/>
</dbReference>
<dbReference type="Pfam" id="PF08443">
    <property type="entry name" value="RimK"/>
    <property type="match status" value="1"/>
</dbReference>
<dbReference type="Gene3D" id="3.30.470.20">
    <property type="entry name" value="ATP-grasp fold, B domain"/>
    <property type="match status" value="1"/>
</dbReference>
<dbReference type="PANTHER" id="PTHR21621:SF0">
    <property type="entry name" value="BETA-CITRYLGLUTAMATE SYNTHASE B-RELATED"/>
    <property type="match status" value="1"/>
</dbReference>
<dbReference type="OrthoDB" id="583309at2"/>
<proteinExistence type="predicted"/>
<protein>
    <submittedName>
        <fullName evidence="2">30S ribosomal protein S6 modification protein RimK</fullName>
    </submittedName>
</protein>
<evidence type="ECO:0000259" key="1">
    <source>
        <dbReference type="Pfam" id="PF08443"/>
    </source>
</evidence>
<dbReference type="GO" id="GO:0009432">
    <property type="term" value="P:SOS response"/>
    <property type="evidence" value="ECO:0007669"/>
    <property type="project" value="TreeGrafter"/>
</dbReference>
<evidence type="ECO:0000313" key="3">
    <source>
        <dbReference type="Proteomes" id="UP000030949"/>
    </source>
</evidence>